<proteinExistence type="predicted"/>
<dbReference type="PANTHER" id="PTHR15688:SF1">
    <property type="entry name" value="KINETOCHORE-ASSOCIATED PROTEIN 1"/>
    <property type="match status" value="1"/>
</dbReference>
<accession>A0A2G5VNW4</accession>
<dbReference type="EMBL" id="PDUG01000001">
    <property type="protein sequence ID" value="PIC53468.1"/>
    <property type="molecule type" value="Genomic_DNA"/>
</dbReference>
<reference evidence="2" key="1">
    <citation type="submission" date="2017-10" db="EMBL/GenBank/DDBJ databases">
        <title>Rapid genome shrinkage in a self-fertile nematode reveals novel sperm competition proteins.</title>
        <authorList>
            <person name="Yin D."/>
            <person name="Schwarz E.M."/>
            <person name="Thomas C.G."/>
            <person name="Felde R.L."/>
            <person name="Korf I.F."/>
            <person name="Cutter A.D."/>
            <person name="Schartner C.M."/>
            <person name="Ralston E.J."/>
            <person name="Meyer B.J."/>
            <person name="Haag E.S."/>
        </authorList>
    </citation>
    <scope>NUCLEOTIDE SEQUENCE [LARGE SCALE GENOMIC DNA]</scope>
    <source>
        <strain evidence="2">JU1422</strain>
    </source>
</reference>
<dbReference type="GO" id="GO:0000070">
    <property type="term" value="P:mitotic sister chromatid segregation"/>
    <property type="evidence" value="ECO:0007669"/>
    <property type="project" value="TreeGrafter"/>
</dbReference>
<evidence type="ECO:0000313" key="2">
    <source>
        <dbReference type="Proteomes" id="UP000230233"/>
    </source>
</evidence>
<dbReference type="Proteomes" id="UP000230233">
    <property type="component" value="Chromosome I"/>
</dbReference>
<dbReference type="GO" id="GO:0005828">
    <property type="term" value="C:kinetochore microtubule"/>
    <property type="evidence" value="ECO:0007669"/>
    <property type="project" value="TreeGrafter"/>
</dbReference>
<name>A0A2G5VNW4_9PELO</name>
<dbReference type="STRING" id="1611254.A0A2G5VNW4"/>
<gene>
    <name evidence="1" type="primary">Cnig_chr_I.g316</name>
    <name evidence="1" type="ORF">B9Z55_000316</name>
</gene>
<organism evidence="1 2">
    <name type="scientific">Caenorhabditis nigoni</name>
    <dbReference type="NCBI Taxonomy" id="1611254"/>
    <lineage>
        <taxon>Eukaryota</taxon>
        <taxon>Metazoa</taxon>
        <taxon>Ecdysozoa</taxon>
        <taxon>Nematoda</taxon>
        <taxon>Chromadorea</taxon>
        <taxon>Rhabditida</taxon>
        <taxon>Rhabditina</taxon>
        <taxon>Rhabditomorpha</taxon>
        <taxon>Rhabditoidea</taxon>
        <taxon>Rhabditidae</taxon>
        <taxon>Peloderinae</taxon>
        <taxon>Caenorhabditis</taxon>
    </lineage>
</organism>
<sequence>MRMDIYPEVREYVRKASAAEEKQEITKFIDLARVTLALAAENRAPGICSFLTSLFYFVCPYDYRSLHFIVSSFGRYASEDDDIKHGKDLKTIMDFLWSWRRLKSISNEESNWFRRGEGHLVKDEMPGAAAQRLPFHAFLLRNSEDVEQIVRKIVEAELRKFSMSQSGRIFFATLAG</sequence>
<dbReference type="InterPro" id="IPR052802">
    <property type="entry name" value="KNTC1"/>
</dbReference>
<dbReference type="GO" id="GO:1990423">
    <property type="term" value="C:RZZ complex"/>
    <property type="evidence" value="ECO:0007669"/>
    <property type="project" value="TreeGrafter"/>
</dbReference>
<dbReference type="AlphaFoldDB" id="A0A2G5VNW4"/>
<protein>
    <submittedName>
        <fullName evidence="1">Uncharacterized protein</fullName>
    </submittedName>
</protein>
<keyword evidence="2" id="KW-1185">Reference proteome</keyword>
<comment type="caution">
    <text evidence="1">The sequence shown here is derived from an EMBL/GenBank/DDBJ whole genome shotgun (WGS) entry which is preliminary data.</text>
</comment>
<dbReference type="OrthoDB" id="5868545at2759"/>
<dbReference type="GO" id="GO:0005737">
    <property type="term" value="C:cytoplasm"/>
    <property type="evidence" value="ECO:0007669"/>
    <property type="project" value="TreeGrafter"/>
</dbReference>
<dbReference type="GO" id="GO:1903394">
    <property type="term" value="P:protein localization to kinetochore involved in kinetochore assembly"/>
    <property type="evidence" value="ECO:0007669"/>
    <property type="project" value="TreeGrafter"/>
</dbReference>
<dbReference type="GO" id="GO:0031267">
    <property type="term" value="F:small GTPase binding"/>
    <property type="evidence" value="ECO:0007669"/>
    <property type="project" value="TreeGrafter"/>
</dbReference>
<dbReference type="PANTHER" id="PTHR15688">
    <property type="entry name" value="KINETOCHORE-ASSOCIATED PROTEIN 1"/>
    <property type="match status" value="1"/>
</dbReference>
<dbReference type="GO" id="GO:0007094">
    <property type="term" value="P:mitotic spindle assembly checkpoint signaling"/>
    <property type="evidence" value="ECO:0007669"/>
    <property type="project" value="TreeGrafter"/>
</dbReference>
<evidence type="ECO:0000313" key="1">
    <source>
        <dbReference type="EMBL" id="PIC53468.1"/>
    </source>
</evidence>